<name>A0A3M7SF73_BRAPC</name>
<gene>
    <name evidence="1" type="ORF">BpHYR1_024278</name>
</gene>
<organism evidence="1 2">
    <name type="scientific">Brachionus plicatilis</name>
    <name type="common">Marine rotifer</name>
    <name type="synonym">Brachionus muelleri</name>
    <dbReference type="NCBI Taxonomy" id="10195"/>
    <lineage>
        <taxon>Eukaryota</taxon>
        <taxon>Metazoa</taxon>
        <taxon>Spiralia</taxon>
        <taxon>Gnathifera</taxon>
        <taxon>Rotifera</taxon>
        <taxon>Eurotatoria</taxon>
        <taxon>Monogononta</taxon>
        <taxon>Pseudotrocha</taxon>
        <taxon>Ploima</taxon>
        <taxon>Brachionidae</taxon>
        <taxon>Brachionus</taxon>
    </lineage>
</organism>
<dbReference type="AlphaFoldDB" id="A0A3M7SF73"/>
<protein>
    <submittedName>
        <fullName evidence="1">Uncharacterized protein</fullName>
    </submittedName>
</protein>
<evidence type="ECO:0000313" key="2">
    <source>
        <dbReference type="Proteomes" id="UP000276133"/>
    </source>
</evidence>
<proteinExistence type="predicted"/>
<reference evidence="1 2" key="1">
    <citation type="journal article" date="2018" name="Sci. Rep.">
        <title>Genomic signatures of local adaptation to the degree of environmental predictability in rotifers.</title>
        <authorList>
            <person name="Franch-Gras L."/>
            <person name="Hahn C."/>
            <person name="Garcia-Roger E.M."/>
            <person name="Carmona M.J."/>
            <person name="Serra M."/>
            <person name="Gomez A."/>
        </authorList>
    </citation>
    <scope>NUCLEOTIDE SEQUENCE [LARGE SCALE GENOMIC DNA]</scope>
    <source>
        <strain evidence="1">HYR1</strain>
    </source>
</reference>
<accession>A0A3M7SF73</accession>
<keyword evidence="2" id="KW-1185">Reference proteome</keyword>
<comment type="caution">
    <text evidence="1">The sequence shown here is derived from an EMBL/GenBank/DDBJ whole genome shotgun (WGS) entry which is preliminary data.</text>
</comment>
<dbReference type="EMBL" id="REGN01001513">
    <property type="protein sequence ID" value="RNA34228.1"/>
    <property type="molecule type" value="Genomic_DNA"/>
</dbReference>
<sequence length="69" mass="8343">MLLIHWILKKRSANNCLFNFINLSSQYPNKKLLTGDICDLKKFLEYHDCIIHKNIFMLIICLFKKNWNK</sequence>
<evidence type="ECO:0000313" key="1">
    <source>
        <dbReference type="EMBL" id="RNA34228.1"/>
    </source>
</evidence>
<dbReference type="Proteomes" id="UP000276133">
    <property type="component" value="Unassembled WGS sequence"/>
</dbReference>